<dbReference type="eggNOG" id="COG0840">
    <property type="taxonomic scope" value="Bacteria"/>
</dbReference>
<dbReference type="SMART" id="SM00283">
    <property type="entry name" value="MA"/>
    <property type="match status" value="1"/>
</dbReference>
<reference evidence="7" key="2">
    <citation type="submission" date="2009-09" db="EMBL/GenBank/DDBJ databases">
        <title>Complete sequence of chromosome of Candidatus Accumulibacter phosphatis clade IIA str. UW-1.</title>
        <authorList>
            <consortium name="US DOE Joint Genome Institute"/>
            <person name="Martin H.G."/>
            <person name="Ivanova N."/>
            <person name="Kunin V."/>
            <person name="Warnecke F."/>
            <person name="Barry K."/>
            <person name="He S."/>
            <person name="Salamov A."/>
            <person name="Szeto E."/>
            <person name="Dalin E."/>
            <person name="Pangilinan J.L."/>
            <person name="Lapidus A."/>
            <person name="Lowry S."/>
            <person name="Kyrpides N.C."/>
            <person name="McMahon K.D."/>
            <person name="Hugenholtz P."/>
        </authorList>
    </citation>
    <scope>NUCLEOTIDE SEQUENCE [LARGE SCALE GENOMIC DNA]</scope>
    <source>
        <strain evidence="7">UW-1</strain>
    </source>
</reference>
<dbReference type="AlphaFoldDB" id="C7RPQ6"/>
<dbReference type="PROSITE" id="PS50111">
    <property type="entry name" value="CHEMOTAXIS_TRANSDUC_2"/>
    <property type="match status" value="1"/>
</dbReference>
<dbReference type="SUPFAM" id="SSF58104">
    <property type="entry name" value="Methyl-accepting chemotaxis protein (MCP) signaling domain"/>
    <property type="match status" value="1"/>
</dbReference>
<evidence type="ECO:0000256" key="4">
    <source>
        <dbReference type="PROSITE-ProRule" id="PRU00284"/>
    </source>
</evidence>
<keyword evidence="5" id="KW-0472">Membrane</keyword>
<dbReference type="InterPro" id="IPR004089">
    <property type="entry name" value="MCPsignal_dom"/>
</dbReference>
<dbReference type="HOGENOM" id="CLU_000445_107_27_4"/>
<gene>
    <name evidence="7" type="ordered locus">CAP2UW1_0962</name>
</gene>
<evidence type="ECO:0000259" key="6">
    <source>
        <dbReference type="PROSITE" id="PS50111"/>
    </source>
</evidence>
<dbReference type="GO" id="GO:0006935">
    <property type="term" value="P:chemotaxis"/>
    <property type="evidence" value="ECO:0007669"/>
    <property type="project" value="UniProtKB-ARBA"/>
</dbReference>
<dbReference type="GO" id="GO:0016020">
    <property type="term" value="C:membrane"/>
    <property type="evidence" value="ECO:0007669"/>
    <property type="project" value="UniProtKB-SubCell"/>
</dbReference>
<organism evidence="7">
    <name type="scientific">Accumulibacter regalis</name>
    <dbReference type="NCBI Taxonomy" id="522306"/>
    <lineage>
        <taxon>Bacteria</taxon>
        <taxon>Pseudomonadati</taxon>
        <taxon>Pseudomonadota</taxon>
        <taxon>Betaproteobacteria</taxon>
        <taxon>Candidatus Accumulibacter</taxon>
    </lineage>
</organism>
<keyword evidence="2 4" id="KW-0807">Transducer</keyword>
<feature type="transmembrane region" description="Helical" evidence="5">
    <location>
        <begin position="54"/>
        <end position="77"/>
    </location>
</feature>
<dbReference type="CDD" id="cd11386">
    <property type="entry name" value="MCP_signal"/>
    <property type="match status" value="1"/>
</dbReference>
<name>C7RPQ6_ACCRE</name>
<dbReference type="PANTHER" id="PTHR32089">
    <property type="entry name" value="METHYL-ACCEPTING CHEMOTAXIS PROTEIN MCPB"/>
    <property type="match status" value="1"/>
</dbReference>
<accession>C7RPQ6</accession>
<proteinExistence type="inferred from homology"/>
<evidence type="ECO:0000256" key="5">
    <source>
        <dbReference type="SAM" id="Phobius"/>
    </source>
</evidence>
<dbReference type="OrthoDB" id="9806477at2"/>
<dbReference type="Gene3D" id="1.10.287.950">
    <property type="entry name" value="Methyl-accepting chemotaxis protein"/>
    <property type="match status" value="1"/>
</dbReference>
<dbReference type="EMBL" id="CP001715">
    <property type="protein sequence ID" value="ACV34299.1"/>
    <property type="molecule type" value="Genomic_DNA"/>
</dbReference>
<protein>
    <submittedName>
        <fullName evidence="7">Methyl-accepting chemotaxis sensory transducer</fullName>
    </submittedName>
</protein>
<sequence length="408" mass="43142">MWELQVEHGRVVDRRAASVRAVLALPIQLTLIGIAAVAGAAMRLAGGNLGSGALATALDVVATVLGLYGLCFLFVYAPRVIRDLNAFGAWLDGLLTTGNLKQRVNSQRHDLIGTVIQKTDNFVSSVQATVQGMADVAAQVGSATHEVGAGVQQVHQSARKQSDATSSAAAAVEEVTMSIGEVAENARSTREVAHHTGKVSRDGFERSGQACEAILSLSETVTVSAEQVETLGQRSAEISQIASVIKEIADQTNLLALNAAIEAARAGEQGRGFAVVADEVRKLAERTGKATQEISAMIAIIQSETKLAVDGMRAGAAQVGEGVNLVHSSQEALQRIKDEMDDTIRRVDEISHASVEQQAAMTQLAQNVEQVAAMTEQNVSVVAHTDVMVSRLSSIVERMEKSVNQFTV</sequence>
<feature type="transmembrane region" description="Helical" evidence="5">
    <location>
        <begin position="21"/>
        <end position="42"/>
    </location>
</feature>
<dbReference type="STRING" id="522306.CAP2UW1_0962"/>
<evidence type="ECO:0000256" key="2">
    <source>
        <dbReference type="ARBA" id="ARBA00023224"/>
    </source>
</evidence>
<feature type="domain" description="Methyl-accepting transducer" evidence="6">
    <location>
        <begin position="136"/>
        <end position="372"/>
    </location>
</feature>
<dbReference type="GO" id="GO:0007165">
    <property type="term" value="P:signal transduction"/>
    <property type="evidence" value="ECO:0007669"/>
    <property type="project" value="UniProtKB-KW"/>
</dbReference>
<dbReference type="FunFam" id="1.10.287.950:FF:000001">
    <property type="entry name" value="Methyl-accepting chemotaxis sensory transducer"/>
    <property type="match status" value="1"/>
</dbReference>
<evidence type="ECO:0000313" key="7">
    <source>
        <dbReference type="EMBL" id="ACV34299.1"/>
    </source>
</evidence>
<evidence type="ECO:0000256" key="1">
    <source>
        <dbReference type="ARBA" id="ARBA00004370"/>
    </source>
</evidence>
<dbReference type="KEGG" id="app:CAP2UW1_0962"/>
<evidence type="ECO:0000256" key="3">
    <source>
        <dbReference type="ARBA" id="ARBA00029447"/>
    </source>
</evidence>
<comment type="subcellular location">
    <subcellularLocation>
        <location evidence="1">Membrane</location>
    </subcellularLocation>
</comment>
<comment type="similarity">
    <text evidence="3">Belongs to the methyl-accepting chemotaxis (MCP) protein family.</text>
</comment>
<keyword evidence="5" id="KW-1133">Transmembrane helix</keyword>
<reference evidence="7" key="1">
    <citation type="submission" date="2009-08" db="EMBL/GenBank/DDBJ databases">
        <authorList>
            <consortium name="US DOE Joint Genome Institute"/>
            <person name="Lucas S."/>
            <person name="Copeland A."/>
            <person name="Lapidus A."/>
            <person name="Glavina del Rio T."/>
            <person name="Dalin E."/>
            <person name="Tice H."/>
            <person name="Bruce D."/>
            <person name="Barry K."/>
            <person name="Pitluck S."/>
            <person name="Lowry S."/>
            <person name="Larimer F."/>
            <person name="Land M."/>
            <person name="Hauser L."/>
            <person name="Kyrpides N."/>
            <person name="Ivanova N."/>
            <person name="McMahon K.D."/>
            <person name="Hugenholtz P."/>
        </authorList>
    </citation>
    <scope>NUCLEOTIDE SEQUENCE</scope>
    <source>
        <strain evidence="7">UW-1</strain>
    </source>
</reference>
<dbReference type="PANTHER" id="PTHR32089:SF112">
    <property type="entry name" value="LYSOZYME-LIKE PROTEIN-RELATED"/>
    <property type="match status" value="1"/>
</dbReference>
<keyword evidence="5" id="KW-0812">Transmembrane</keyword>
<dbReference type="Pfam" id="PF00015">
    <property type="entry name" value="MCPsignal"/>
    <property type="match status" value="1"/>
</dbReference>